<evidence type="ECO:0000256" key="2">
    <source>
        <dbReference type="ARBA" id="ARBA00021424"/>
    </source>
</evidence>
<evidence type="ECO:0000256" key="1">
    <source>
        <dbReference type="ARBA" id="ARBA00008315"/>
    </source>
</evidence>
<feature type="compositionally biased region" description="Basic and acidic residues" evidence="3">
    <location>
        <begin position="33"/>
        <end position="45"/>
    </location>
</feature>
<feature type="compositionally biased region" description="Low complexity" evidence="3">
    <location>
        <begin position="192"/>
        <end position="246"/>
    </location>
</feature>
<dbReference type="Pfam" id="PF13879">
    <property type="entry name" value="Hmw_CFAP97"/>
    <property type="match status" value="1"/>
</dbReference>
<dbReference type="PANTHER" id="PTHR23035:SF1">
    <property type="entry name" value="CILIA- AND FLAGELLA-ASSOCIATED PROTEIN 97"/>
    <property type="match status" value="1"/>
</dbReference>
<reference evidence="4" key="2">
    <citation type="submission" date="2016-06" db="EMBL/GenBank/DDBJ databases">
        <title>The genome of a short-lived fish provides insights into sex chromosome evolution and the genetic control of aging.</title>
        <authorList>
            <person name="Reichwald K."/>
            <person name="Felder M."/>
            <person name="Petzold A."/>
            <person name="Koch P."/>
            <person name="Groth M."/>
            <person name="Platzer M."/>
        </authorList>
    </citation>
    <scope>NUCLEOTIDE SEQUENCE</scope>
    <source>
        <tissue evidence="4">Brain</tissue>
    </source>
</reference>
<comment type="similarity">
    <text evidence="1">Belongs to the CFAP97 family.</text>
</comment>
<evidence type="ECO:0000313" key="4">
    <source>
        <dbReference type="EMBL" id="SBS03284.1"/>
    </source>
</evidence>
<feature type="compositionally biased region" description="Polar residues" evidence="3">
    <location>
        <begin position="11"/>
        <end position="20"/>
    </location>
</feature>
<feature type="region of interest" description="Disordered" evidence="3">
    <location>
        <begin position="190"/>
        <end position="252"/>
    </location>
</feature>
<protein>
    <recommendedName>
        <fullName evidence="2">Cilia- and flagella-associated protein 97</fullName>
    </recommendedName>
</protein>
<feature type="compositionally biased region" description="Acidic residues" evidence="3">
    <location>
        <begin position="1"/>
        <end position="10"/>
    </location>
</feature>
<dbReference type="InterPro" id="IPR029488">
    <property type="entry name" value="Hmw/CFAP97"/>
</dbReference>
<reference evidence="4" key="1">
    <citation type="submission" date="2016-05" db="EMBL/GenBank/DDBJ databases">
        <authorList>
            <person name="Lavstsen T."/>
            <person name="Jespersen J.S."/>
        </authorList>
    </citation>
    <scope>NUCLEOTIDE SEQUENCE</scope>
    <source>
        <tissue evidence="4">Brain</tissue>
    </source>
</reference>
<proteinExistence type="inferred from homology"/>
<feature type="region of interest" description="Disordered" evidence="3">
    <location>
        <begin position="1"/>
        <end position="73"/>
    </location>
</feature>
<dbReference type="EMBL" id="HAEH01015662">
    <property type="protein sequence ID" value="SBS03284.1"/>
    <property type="molecule type" value="Transcribed_RNA"/>
</dbReference>
<dbReference type="AlphaFoldDB" id="A0A1A8RDD1"/>
<accession>A0A1A8RDD1</accession>
<name>A0A1A8RDD1_9TELE</name>
<gene>
    <name evidence="4" type="primary">KIAA1430</name>
</gene>
<dbReference type="GO" id="GO:0007283">
    <property type="term" value="P:spermatogenesis"/>
    <property type="evidence" value="ECO:0007669"/>
    <property type="project" value="TreeGrafter"/>
</dbReference>
<evidence type="ECO:0000256" key="3">
    <source>
        <dbReference type="SAM" id="MobiDB-lite"/>
    </source>
</evidence>
<dbReference type="InterPro" id="IPR038791">
    <property type="entry name" value="Cfap97/Hemingway"/>
</dbReference>
<dbReference type="PANTHER" id="PTHR23035">
    <property type="entry name" value="CILIA- AND FLAGELLA-ASSOCIATED PROTEIN 97-RELATED"/>
    <property type="match status" value="1"/>
</dbReference>
<organism evidence="4">
    <name type="scientific">Nothobranchius rachovii</name>
    <name type="common">bluefin notho</name>
    <dbReference type="NCBI Taxonomy" id="451742"/>
    <lineage>
        <taxon>Eukaryota</taxon>
        <taxon>Metazoa</taxon>
        <taxon>Chordata</taxon>
        <taxon>Craniata</taxon>
        <taxon>Vertebrata</taxon>
        <taxon>Euteleostomi</taxon>
        <taxon>Actinopterygii</taxon>
        <taxon>Neopterygii</taxon>
        <taxon>Teleostei</taxon>
        <taxon>Neoteleostei</taxon>
        <taxon>Acanthomorphata</taxon>
        <taxon>Ovalentaria</taxon>
        <taxon>Atherinomorphae</taxon>
        <taxon>Cyprinodontiformes</taxon>
        <taxon>Nothobranchiidae</taxon>
        <taxon>Nothobranchius</taxon>
    </lineage>
</organism>
<sequence length="252" mass="28191">MSLVESDDTITDVSPLSSPELSPCRSINPPSEMEERTERTERTQEQESVPSSGLSSMHLDDDSDQDLDERSFNLESSCKPKRGLCHPGWRNRKNYTFSNDEVRRIERENSRLLRELTSPASATILGKAPVKKTCTSNFPVTQMAHNAIRRQREQQRIERENLLVLKKLESVKPTPGLSRSEQLADYRRLTGRPAASSRPSFRPSTNRGRSSSRTSTAFTHPRPGSSRSSFTNTSSSSTPVPGSKTPKFSPPT</sequence>